<dbReference type="OrthoDB" id="6779154at2759"/>
<keyword evidence="3" id="KW-1185">Reference proteome</keyword>
<name>A0A9P0CK34_9CUCU</name>
<reference evidence="2" key="1">
    <citation type="submission" date="2022-01" db="EMBL/GenBank/DDBJ databases">
        <authorList>
            <person name="King R."/>
        </authorList>
    </citation>
    <scope>NUCLEOTIDE SEQUENCE</scope>
</reference>
<protein>
    <recommendedName>
        <fullName evidence="4">DUF4371 domain-containing protein</fullName>
    </recommendedName>
</protein>
<evidence type="ECO:0000313" key="3">
    <source>
        <dbReference type="Proteomes" id="UP001153636"/>
    </source>
</evidence>
<evidence type="ECO:0008006" key="4">
    <source>
        <dbReference type="Google" id="ProtNLM"/>
    </source>
</evidence>
<dbReference type="Proteomes" id="UP001153636">
    <property type="component" value="Chromosome 10"/>
</dbReference>
<feature type="region of interest" description="Disordered" evidence="1">
    <location>
        <begin position="74"/>
        <end position="97"/>
    </location>
</feature>
<evidence type="ECO:0000313" key="2">
    <source>
        <dbReference type="EMBL" id="CAH1100584.1"/>
    </source>
</evidence>
<accession>A0A9P0CK34</accession>
<proteinExistence type="predicted"/>
<dbReference type="EMBL" id="OV651822">
    <property type="protein sequence ID" value="CAH1100584.1"/>
    <property type="molecule type" value="Genomic_DNA"/>
</dbReference>
<feature type="compositionally biased region" description="Polar residues" evidence="1">
    <location>
        <begin position="82"/>
        <end position="97"/>
    </location>
</feature>
<dbReference type="PANTHER" id="PTHR37162:SF1">
    <property type="entry name" value="BED-TYPE DOMAIN-CONTAINING PROTEIN"/>
    <property type="match status" value="1"/>
</dbReference>
<dbReference type="PANTHER" id="PTHR37162">
    <property type="entry name" value="HAT FAMILY DIMERISATION DOMAINCONTAINING PROTEIN-RELATED"/>
    <property type="match status" value="1"/>
</dbReference>
<dbReference type="AlphaFoldDB" id="A0A9P0CK34"/>
<gene>
    <name evidence="2" type="ORF">PSYICH_LOCUS1613</name>
</gene>
<organism evidence="2 3">
    <name type="scientific">Psylliodes chrysocephalus</name>
    <dbReference type="NCBI Taxonomy" id="3402493"/>
    <lineage>
        <taxon>Eukaryota</taxon>
        <taxon>Metazoa</taxon>
        <taxon>Ecdysozoa</taxon>
        <taxon>Arthropoda</taxon>
        <taxon>Hexapoda</taxon>
        <taxon>Insecta</taxon>
        <taxon>Pterygota</taxon>
        <taxon>Neoptera</taxon>
        <taxon>Endopterygota</taxon>
        <taxon>Coleoptera</taxon>
        <taxon>Polyphaga</taxon>
        <taxon>Cucujiformia</taxon>
        <taxon>Chrysomeloidea</taxon>
        <taxon>Chrysomelidae</taxon>
        <taxon>Galerucinae</taxon>
        <taxon>Alticini</taxon>
        <taxon>Psylliodes</taxon>
    </lineage>
</organism>
<evidence type="ECO:0000256" key="1">
    <source>
        <dbReference type="SAM" id="MobiDB-lite"/>
    </source>
</evidence>
<sequence>MFVLFASVTSVQVHSYLMPNYTQKYRGEWEKLPEIKGWLEPCTTDYTKAYCKYCKCFINAKLGDIKKHHKSLKHKAAKKPFSSRQQKLNFEPNNKGVTTQQRKEGDIFLFVAAHTSINAIDHLCEINNVSVHRTNCTNLIKNVVGPHFMKDLLFDVGANPYSLIIDESTDVAVLKMLGIVIRYFSTKHLKIVSTFLSLINIENGTAECIVEAIKQLLTKLKLNVQNLQGIGTDNVSVKIGITDDVYA</sequence>